<gene>
    <name evidence="5" type="ORF">UFOPK1961_00434</name>
    <name evidence="6" type="ORF">UFOPK3364_00874</name>
</gene>
<dbReference type="EMBL" id="CAFBLO010000092">
    <property type="protein sequence ID" value="CAB4873420.1"/>
    <property type="molecule type" value="Genomic_DNA"/>
</dbReference>
<evidence type="ECO:0000256" key="1">
    <source>
        <dbReference type="ARBA" id="ARBA00004829"/>
    </source>
</evidence>
<reference evidence="6" key="1">
    <citation type="submission" date="2020-05" db="EMBL/GenBank/DDBJ databases">
        <authorList>
            <person name="Chiriac C."/>
            <person name="Salcher M."/>
            <person name="Ghai R."/>
            <person name="Kavagutti S V."/>
        </authorList>
    </citation>
    <scope>NUCLEOTIDE SEQUENCE</scope>
</reference>
<feature type="domain" description="Amine oxidase" evidence="4">
    <location>
        <begin position="13"/>
        <end position="504"/>
    </location>
</feature>
<dbReference type="SUPFAM" id="SSF51905">
    <property type="entry name" value="FAD/NAD(P)-binding domain"/>
    <property type="match status" value="1"/>
</dbReference>
<dbReference type="PANTHER" id="PTHR43734:SF1">
    <property type="entry name" value="PHYTOENE DESATURASE"/>
    <property type="match status" value="1"/>
</dbReference>
<dbReference type="InterPro" id="IPR036188">
    <property type="entry name" value="FAD/NAD-bd_sf"/>
</dbReference>
<name>A0A6J7DWH0_9ZZZZ</name>
<dbReference type="Gene3D" id="3.50.50.60">
    <property type="entry name" value="FAD/NAD(P)-binding domain"/>
    <property type="match status" value="2"/>
</dbReference>
<evidence type="ECO:0000259" key="4">
    <source>
        <dbReference type="Pfam" id="PF01593"/>
    </source>
</evidence>
<dbReference type="NCBIfam" id="TIGR02734">
    <property type="entry name" value="crtI_fam"/>
    <property type="match status" value="1"/>
</dbReference>
<dbReference type="AlphaFoldDB" id="A0A6J7DWH0"/>
<accession>A0A6J7DWH0</accession>
<protein>
    <submittedName>
        <fullName evidence="6">Unannotated protein</fullName>
    </submittedName>
</protein>
<comment type="pathway">
    <text evidence="1">Carotenoid biosynthesis.</text>
</comment>
<organism evidence="6">
    <name type="scientific">freshwater metagenome</name>
    <dbReference type="NCBI Taxonomy" id="449393"/>
    <lineage>
        <taxon>unclassified sequences</taxon>
        <taxon>metagenomes</taxon>
        <taxon>ecological metagenomes</taxon>
    </lineage>
</organism>
<dbReference type="GO" id="GO:0016491">
    <property type="term" value="F:oxidoreductase activity"/>
    <property type="evidence" value="ECO:0007669"/>
    <property type="project" value="UniProtKB-KW"/>
</dbReference>
<keyword evidence="2" id="KW-0125">Carotenoid biosynthesis</keyword>
<keyword evidence="3" id="KW-0560">Oxidoreductase</keyword>
<dbReference type="GO" id="GO:0016117">
    <property type="term" value="P:carotenoid biosynthetic process"/>
    <property type="evidence" value="ECO:0007669"/>
    <property type="project" value="UniProtKB-KW"/>
</dbReference>
<evidence type="ECO:0000256" key="2">
    <source>
        <dbReference type="ARBA" id="ARBA00022746"/>
    </source>
</evidence>
<dbReference type="InterPro" id="IPR002937">
    <property type="entry name" value="Amino_oxidase"/>
</dbReference>
<proteinExistence type="predicted"/>
<evidence type="ECO:0000313" key="6">
    <source>
        <dbReference type="EMBL" id="CAB4873420.1"/>
    </source>
</evidence>
<dbReference type="InterPro" id="IPR014105">
    <property type="entry name" value="Carotenoid/retinoid_OxRdtase"/>
</dbReference>
<sequence>MTQKHVVIIGAGIGGLGASGLLAKDGYRVTVLESLPNVGGRAGTWSKDGFRFDTGPSWYLMPEVFDHYFRLMGSSSAKELKLSLLDPGYRVFFEPKGKGRAEHVDIEVGRDKNIDMFDTIEPGSRAAVGKYLDSATETYEVAKKYFLYSSFQSLLPLFNREVLGRLGTLVRLLTGTIWSFVGRHVKSTRAKQILGYPAVFLGASPFNAPAMFHLMSHLDLVDGVLYAQGGFTRVIHAIRDLATKAGVVIHTNSPVTSITFDTENGAKATGVTYRDAKGAEHTIKADIVVSGADLHFTETQLLPDDLQTFPETWWENKTPSPGAVLMYLGVKGKLPELLHHSLFFTENWDENFSQVFAKKPTMPNPASFYVCRPSATDDEVAPKGHENIFVLVPCPADVTLGKGGLDGKGDKTIEEIADRTIDAIAHWAGIPDFRDRIVLRRTVGPADFQNDLNAWKGNALGPAHTLMQSAVFRAGNVSKKVDDLYYVGSSTIPGIGLPMCLISAEVLLKRLRGDVSATPLPDVEIGS</sequence>
<dbReference type="EMBL" id="CAEZVJ010000034">
    <property type="protein sequence ID" value="CAB4625659.1"/>
    <property type="molecule type" value="Genomic_DNA"/>
</dbReference>
<dbReference type="PANTHER" id="PTHR43734">
    <property type="entry name" value="PHYTOENE DESATURASE"/>
    <property type="match status" value="1"/>
</dbReference>
<evidence type="ECO:0000256" key="3">
    <source>
        <dbReference type="ARBA" id="ARBA00023002"/>
    </source>
</evidence>
<evidence type="ECO:0000313" key="5">
    <source>
        <dbReference type="EMBL" id="CAB4625659.1"/>
    </source>
</evidence>
<dbReference type="Pfam" id="PF01593">
    <property type="entry name" value="Amino_oxidase"/>
    <property type="match status" value="1"/>
</dbReference>